<evidence type="ECO:0000313" key="3">
    <source>
        <dbReference type="Proteomes" id="UP000034913"/>
    </source>
</evidence>
<dbReference type="AlphaFoldDB" id="A0A0G1X733"/>
<gene>
    <name evidence="2" type="ORF">VF00_C0002G0310</name>
</gene>
<protein>
    <submittedName>
        <fullName evidence="2">Uncharacterized protein</fullName>
    </submittedName>
</protein>
<feature type="transmembrane region" description="Helical" evidence="1">
    <location>
        <begin position="76"/>
        <end position="92"/>
    </location>
</feature>
<dbReference type="Proteomes" id="UP000034913">
    <property type="component" value="Unassembled WGS sequence"/>
</dbReference>
<keyword evidence="1" id="KW-1133">Transmembrane helix</keyword>
<feature type="transmembrane region" description="Helical" evidence="1">
    <location>
        <begin position="99"/>
        <end position="121"/>
    </location>
</feature>
<accession>A0A0G1X733</accession>
<name>A0A0G1X733_UNCK3</name>
<organism evidence="2 3">
    <name type="scientific">candidate division Kazan bacterium GW2011_GWB1_52_7</name>
    <dbReference type="NCBI Taxonomy" id="1620414"/>
    <lineage>
        <taxon>Bacteria</taxon>
        <taxon>Bacteria division Kazan-3B-28</taxon>
    </lineage>
</organism>
<feature type="transmembrane region" description="Helical" evidence="1">
    <location>
        <begin position="6"/>
        <end position="24"/>
    </location>
</feature>
<comment type="caution">
    <text evidence="2">The sequence shown here is derived from an EMBL/GenBank/DDBJ whole genome shotgun (WGS) entry which is preliminary data.</text>
</comment>
<feature type="transmembrane region" description="Helical" evidence="1">
    <location>
        <begin position="127"/>
        <end position="148"/>
    </location>
</feature>
<keyword evidence="1" id="KW-0472">Membrane</keyword>
<proteinExistence type="predicted"/>
<sequence length="159" mass="17394">MLIAVSIVLAILALGACIAGYDYSEKGAKARMAFDDVLSDDAAKFRHQLFWFVFWAAVPALMSLITTGALHNGWRAIFAVAPLVVGAIFWLMSGEVFRLWHLLVGVISAVAMVFTTLSYPLVVAGIWGVYLMIGCFWFLSDMTAAASASKEVRRSVREP</sequence>
<evidence type="ECO:0000313" key="2">
    <source>
        <dbReference type="EMBL" id="KKW26983.1"/>
    </source>
</evidence>
<keyword evidence="1" id="KW-0812">Transmembrane</keyword>
<evidence type="ECO:0000256" key="1">
    <source>
        <dbReference type="SAM" id="Phobius"/>
    </source>
</evidence>
<dbReference type="EMBL" id="LCRB01000002">
    <property type="protein sequence ID" value="KKW26983.1"/>
    <property type="molecule type" value="Genomic_DNA"/>
</dbReference>
<reference evidence="2 3" key="1">
    <citation type="journal article" date="2015" name="Nature">
        <title>rRNA introns, odd ribosomes, and small enigmatic genomes across a large radiation of phyla.</title>
        <authorList>
            <person name="Brown C.T."/>
            <person name="Hug L.A."/>
            <person name="Thomas B.C."/>
            <person name="Sharon I."/>
            <person name="Castelle C.J."/>
            <person name="Singh A."/>
            <person name="Wilkins M.J."/>
            <person name="Williams K.H."/>
            <person name="Banfield J.F."/>
        </authorList>
    </citation>
    <scope>NUCLEOTIDE SEQUENCE [LARGE SCALE GENOMIC DNA]</scope>
</reference>
<feature type="transmembrane region" description="Helical" evidence="1">
    <location>
        <begin position="49"/>
        <end position="70"/>
    </location>
</feature>